<evidence type="ECO:0000313" key="1">
    <source>
        <dbReference type="EMBL" id="PKM91243.1"/>
    </source>
</evidence>
<dbReference type="GO" id="GO:0032259">
    <property type="term" value="P:methylation"/>
    <property type="evidence" value="ECO:0007669"/>
    <property type="project" value="UniProtKB-KW"/>
</dbReference>
<dbReference type="GO" id="GO:0008168">
    <property type="term" value="F:methyltransferase activity"/>
    <property type="evidence" value="ECO:0007669"/>
    <property type="project" value="UniProtKB-KW"/>
</dbReference>
<dbReference type="CDD" id="cd02440">
    <property type="entry name" value="AdoMet_MTases"/>
    <property type="match status" value="1"/>
</dbReference>
<dbReference type="Proteomes" id="UP000233517">
    <property type="component" value="Unassembled WGS sequence"/>
</dbReference>
<organism evidence="1 2">
    <name type="scientific">Candidatus Falkowbacteria bacterium HGW-Falkowbacteria-1</name>
    <dbReference type="NCBI Taxonomy" id="2013768"/>
    <lineage>
        <taxon>Bacteria</taxon>
        <taxon>Candidatus Falkowiibacteriota</taxon>
    </lineage>
</organism>
<proteinExistence type="predicted"/>
<keyword evidence="1" id="KW-0489">Methyltransferase</keyword>
<protein>
    <submittedName>
        <fullName evidence="1">Class I SAM-dependent methyltransferase</fullName>
    </submittedName>
</protein>
<gene>
    <name evidence="1" type="ORF">CVU82_03800</name>
</gene>
<dbReference type="EMBL" id="PHAI01000003">
    <property type="protein sequence ID" value="PKM91243.1"/>
    <property type="molecule type" value="Genomic_DNA"/>
</dbReference>
<keyword evidence="1" id="KW-0808">Transferase</keyword>
<dbReference type="AlphaFoldDB" id="A0A2N2E929"/>
<dbReference type="InterPro" id="IPR029063">
    <property type="entry name" value="SAM-dependent_MTases_sf"/>
</dbReference>
<sequence length="215" mass="25342">MKNVCKICGDKTREIFHEKLNIKYFQCLSCDFIFKGDEFIISSEEELARYNRHNNSIDDQGYVEYFKKFIDTAIIPYCSGTKNVLDFGCGPSPVLAEILKKDYNFSVDIYDLFYFPEKNYEGKKYDLIVSTEVVEHLKNPLDYFLEFAKLLKDGGLLSVMTLFHPSDDERFKSWWYINDVSHIGFYNLKTFEEIAKKVGLEIIYTNNKNYITFKK</sequence>
<dbReference type="SUPFAM" id="SSF53335">
    <property type="entry name" value="S-adenosyl-L-methionine-dependent methyltransferases"/>
    <property type="match status" value="1"/>
</dbReference>
<name>A0A2N2E929_9BACT</name>
<dbReference type="Pfam" id="PF13489">
    <property type="entry name" value="Methyltransf_23"/>
    <property type="match status" value="1"/>
</dbReference>
<accession>A0A2N2E929</accession>
<evidence type="ECO:0000313" key="2">
    <source>
        <dbReference type="Proteomes" id="UP000233517"/>
    </source>
</evidence>
<reference evidence="1 2" key="1">
    <citation type="journal article" date="2017" name="ISME J.">
        <title>Potential for microbial H2 and metal transformations associated with novel bacteria and archaea in deep terrestrial subsurface sediments.</title>
        <authorList>
            <person name="Hernsdorf A.W."/>
            <person name="Amano Y."/>
            <person name="Miyakawa K."/>
            <person name="Ise K."/>
            <person name="Suzuki Y."/>
            <person name="Anantharaman K."/>
            <person name="Probst A."/>
            <person name="Burstein D."/>
            <person name="Thomas B.C."/>
            <person name="Banfield J.F."/>
        </authorList>
    </citation>
    <scope>NUCLEOTIDE SEQUENCE [LARGE SCALE GENOMIC DNA]</scope>
    <source>
        <strain evidence="1">HGW-Falkowbacteria-1</strain>
    </source>
</reference>
<dbReference type="Gene3D" id="3.40.50.150">
    <property type="entry name" value="Vaccinia Virus protein VP39"/>
    <property type="match status" value="1"/>
</dbReference>
<comment type="caution">
    <text evidence="1">The sequence shown here is derived from an EMBL/GenBank/DDBJ whole genome shotgun (WGS) entry which is preliminary data.</text>
</comment>